<accession>A0A4R2BJH9</accession>
<organism evidence="1 2">
    <name type="scientific">Mesobacillus foraminis</name>
    <dbReference type="NCBI Taxonomy" id="279826"/>
    <lineage>
        <taxon>Bacteria</taxon>
        <taxon>Bacillati</taxon>
        <taxon>Bacillota</taxon>
        <taxon>Bacilli</taxon>
        <taxon>Bacillales</taxon>
        <taxon>Bacillaceae</taxon>
        <taxon>Mesobacillus</taxon>
    </lineage>
</organism>
<gene>
    <name evidence="1" type="ORF">EV146_102288</name>
</gene>
<evidence type="ECO:0000313" key="2">
    <source>
        <dbReference type="Proteomes" id="UP000295689"/>
    </source>
</evidence>
<dbReference type="AlphaFoldDB" id="A0A4R2BJH9"/>
<reference evidence="1 2" key="1">
    <citation type="journal article" date="2015" name="Stand. Genomic Sci.">
        <title>Genomic Encyclopedia of Bacterial and Archaeal Type Strains, Phase III: the genomes of soil and plant-associated and newly described type strains.</title>
        <authorList>
            <person name="Whitman W.B."/>
            <person name="Woyke T."/>
            <person name="Klenk H.P."/>
            <person name="Zhou Y."/>
            <person name="Lilburn T.G."/>
            <person name="Beck B.J."/>
            <person name="De Vos P."/>
            <person name="Vandamme P."/>
            <person name="Eisen J.A."/>
            <person name="Garrity G."/>
            <person name="Hugenholtz P."/>
            <person name="Kyrpides N.C."/>
        </authorList>
    </citation>
    <scope>NUCLEOTIDE SEQUENCE [LARGE SCALE GENOMIC DNA]</scope>
    <source>
        <strain evidence="1 2">CV53</strain>
    </source>
</reference>
<proteinExistence type="predicted"/>
<comment type="caution">
    <text evidence="1">The sequence shown here is derived from an EMBL/GenBank/DDBJ whole genome shotgun (WGS) entry which is preliminary data.</text>
</comment>
<name>A0A4R2BJH9_9BACI</name>
<protein>
    <submittedName>
        <fullName evidence="1">Uncharacterized protein</fullName>
    </submittedName>
</protein>
<dbReference type="EMBL" id="SLVV01000002">
    <property type="protein sequence ID" value="TCN27338.1"/>
    <property type="molecule type" value="Genomic_DNA"/>
</dbReference>
<keyword evidence="2" id="KW-1185">Reference proteome</keyword>
<dbReference type="Proteomes" id="UP000295689">
    <property type="component" value="Unassembled WGS sequence"/>
</dbReference>
<sequence length="54" mass="6384">MTEATKTLGQDLKKQLEKVAKKPMKKKLRIHMRKQVMLQRIPKKRSGEPDIIKQ</sequence>
<evidence type="ECO:0000313" key="1">
    <source>
        <dbReference type="EMBL" id="TCN27338.1"/>
    </source>
</evidence>